<dbReference type="InterPro" id="IPR043129">
    <property type="entry name" value="ATPase_NBD"/>
</dbReference>
<comment type="caution">
    <text evidence="8">The sequence shown here is derived from an EMBL/GenBank/DDBJ whole genome shotgun (WGS) entry which is preliminary data.</text>
</comment>
<dbReference type="GO" id="GO:0070525">
    <property type="term" value="P:tRNA threonylcarbamoyladenosine metabolic process"/>
    <property type="evidence" value="ECO:0007669"/>
    <property type="project" value="UniProtKB-ARBA"/>
</dbReference>
<dbReference type="GO" id="GO:0061711">
    <property type="term" value="F:tRNA N(6)-L-threonylcarbamoyladenine synthase activity"/>
    <property type="evidence" value="ECO:0007669"/>
    <property type="project" value="UniProtKB-EC"/>
</dbReference>
<evidence type="ECO:0000256" key="6">
    <source>
        <dbReference type="ARBA" id="ARBA00048117"/>
    </source>
</evidence>
<organism evidence="8 9">
    <name type="scientific">Paraglomus occultum</name>
    <dbReference type="NCBI Taxonomy" id="144539"/>
    <lineage>
        <taxon>Eukaryota</taxon>
        <taxon>Fungi</taxon>
        <taxon>Fungi incertae sedis</taxon>
        <taxon>Mucoromycota</taxon>
        <taxon>Glomeromycotina</taxon>
        <taxon>Glomeromycetes</taxon>
        <taxon>Paraglomerales</taxon>
        <taxon>Paraglomeraceae</taxon>
        <taxon>Paraglomus</taxon>
    </lineage>
</organism>
<dbReference type="PANTHER" id="PTHR11735:SF6">
    <property type="entry name" value="TRNA N6-ADENOSINE THREONYLCARBAMOYLTRANSFERASE, MITOCHONDRIAL"/>
    <property type="match status" value="1"/>
</dbReference>
<dbReference type="PROSITE" id="PS01016">
    <property type="entry name" value="GLYCOPROTEASE"/>
    <property type="match status" value="1"/>
</dbReference>
<reference evidence="8" key="1">
    <citation type="submission" date="2021-06" db="EMBL/GenBank/DDBJ databases">
        <authorList>
            <person name="Kallberg Y."/>
            <person name="Tangrot J."/>
            <person name="Rosling A."/>
        </authorList>
    </citation>
    <scope>NUCLEOTIDE SEQUENCE</scope>
    <source>
        <strain evidence="8">IA702</strain>
    </source>
</reference>
<keyword evidence="3" id="KW-0819">tRNA processing</keyword>
<dbReference type="PRINTS" id="PR00789">
    <property type="entry name" value="OSIALOPTASE"/>
</dbReference>
<accession>A0A9N9C1U5</accession>
<sequence length="297" mass="32469">MPSLGIETSCDDTAVGIVTSSRAILSDCIHLQSHLHEPKGGIVLTLAMVSHRKNLPTVIRDVVEEARVDVLRDVDIIAVTIGPGLGPCLGVGVDAAKSLACVLRKPIIGFHHMEAHALTLRLLNPLLSFPYLTLLISGGHTLMLLTRHVNSHTILSTTVGDSISEAFDKVTRLLNIPWLPGRSGGLALHSDAMLLLDKFQLQHLTGLKTAVKYLIEEEKLDVEDEEVRRDLAAVFQYVAVEHLIGTSNKLATEDDIELFFPPPELCADNGVMIAWAGIKLTVTFLNKIPKWPIDILR</sequence>
<evidence type="ECO:0000259" key="7">
    <source>
        <dbReference type="Pfam" id="PF00814"/>
    </source>
</evidence>
<evidence type="ECO:0000256" key="3">
    <source>
        <dbReference type="ARBA" id="ARBA00022694"/>
    </source>
</evidence>
<dbReference type="SUPFAM" id="SSF53067">
    <property type="entry name" value="Actin-like ATPase domain"/>
    <property type="match status" value="2"/>
</dbReference>
<proteinExistence type="predicted"/>
<keyword evidence="5" id="KW-0012">Acyltransferase</keyword>
<protein>
    <recommendedName>
        <fullName evidence="1">N(6)-L-threonylcarbamoyladenine synthase</fullName>
        <ecNumber evidence="1">2.3.1.234</ecNumber>
    </recommendedName>
</protein>
<feature type="domain" description="Gcp-like" evidence="7">
    <location>
        <begin position="24"/>
        <end position="275"/>
    </location>
</feature>
<dbReference type="AlphaFoldDB" id="A0A9N9C1U5"/>
<dbReference type="InterPro" id="IPR000905">
    <property type="entry name" value="Gcp-like_dom"/>
</dbReference>
<gene>
    <name evidence="8" type="ORF">POCULU_LOCUS6809</name>
</gene>
<dbReference type="Gene3D" id="3.30.420.40">
    <property type="match status" value="4"/>
</dbReference>
<dbReference type="InterPro" id="IPR017860">
    <property type="entry name" value="Peptidase_M22_CS"/>
</dbReference>
<comment type="catalytic activity">
    <reaction evidence="6">
        <text>L-threonylcarbamoyladenylate + adenosine(37) in tRNA = N(6)-L-threonylcarbamoyladenosine(37) in tRNA + AMP + H(+)</text>
        <dbReference type="Rhea" id="RHEA:37059"/>
        <dbReference type="Rhea" id="RHEA-COMP:10162"/>
        <dbReference type="Rhea" id="RHEA-COMP:10163"/>
        <dbReference type="ChEBI" id="CHEBI:15378"/>
        <dbReference type="ChEBI" id="CHEBI:73682"/>
        <dbReference type="ChEBI" id="CHEBI:74411"/>
        <dbReference type="ChEBI" id="CHEBI:74418"/>
        <dbReference type="ChEBI" id="CHEBI:456215"/>
        <dbReference type="EC" id="2.3.1.234"/>
    </reaction>
</comment>
<dbReference type="EMBL" id="CAJVPJ010001351">
    <property type="protein sequence ID" value="CAG8587677.1"/>
    <property type="molecule type" value="Genomic_DNA"/>
</dbReference>
<dbReference type="GO" id="GO:0006400">
    <property type="term" value="P:tRNA modification"/>
    <property type="evidence" value="ECO:0007669"/>
    <property type="project" value="UniProtKB-ARBA"/>
</dbReference>
<name>A0A9N9C1U5_9GLOM</name>
<evidence type="ECO:0000313" key="9">
    <source>
        <dbReference type="Proteomes" id="UP000789572"/>
    </source>
</evidence>
<dbReference type="Pfam" id="PF00814">
    <property type="entry name" value="TsaD"/>
    <property type="match status" value="1"/>
</dbReference>
<keyword evidence="4" id="KW-0479">Metal-binding</keyword>
<evidence type="ECO:0000256" key="1">
    <source>
        <dbReference type="ARBA" id="ARBA00012156"/>
    </source>
</evidence>
<evidence type="ECO:0000256" key="4">
    <source>
        <dbReference type="ARBA" id="ARBA00022723"/>
    </source>
</evidence>
<dbReference type="Proteomes" id="UP000789572">
    <property type="component" value="Unassembled WGS sequence"/>
</dbReference>
<keyword evidence="9" id="KW-1185">Reference proteome</keyword>
<dbReference type="GO" id="GO:0046872">
    <property type="term" value="F:metal ion binding"/>
    <property type="evidence" value="ECO:0007669"/>
    <property type="project" value="UniProtKB-KW"/>
</dbReference>
<evidence type="ECO:0000256" key="2">
    <source>
        <dbReference type="ARBA" id="ARBA00022679"/>
    </source>
</evidence>
<dbReference type="InterPro" id="IPR017861">
    <property type="entry name" value="KAE1/TsaD"/>
</dbReference>
<dbReference type="OrthoDB" id="10259622at2759"/>
<dbReference type="PANTHER" id="PTHR11735">
    <property type="entry name" value="TRNA N6-ADENOSINE THREONYLCARBAMOYLTRANSFERASE"/>
    <property type="match status" value="1"/>
</dbReference>
<dbReference type="EC" id="2.3.1.234" evidence="1"/>
<keyword evidence="2" id="KW-0808">Transferase</keyword>
<evidence type="ECO:0000256" key="5">
    <source>
        <dbReference type="ARBA" id="ARBA00023315"/>
    </source>
</evidence>
<evidence type="ECO:0000313" key="8">
    <source>
        <dbReference type="EMBL" id="CAG8587677.1"/>
    </source>
</evidence>